<dbReference type="SUPFAM" id="SSF53613">
    <property type="entry name" value="Ribokinase-like"/>
    <property type="match status" value="1"/>
</dbReference>
<dbReference type="InterPro" id="IPR029056">
    <property type="entry name" value="Ribokinase-like"/>
</dbReference>
<dbReference type="GO" id="GO:0016301">
    <property type="term" value="F:kinase activity"/>
    <property type="evidence" value="ECO:0007669"/>
    <property type="project" value="UniProtKB-KW"/>
</dbReference>
<dbReference type="Pfam" id="PF13412">
    <property type="entry name" value="HTH_24"/>
    <property type="match status" value="1"/>
</dbReference>
<name>A0A8J6LYP3_9FIRM</name>
<evidence type="ECO:0000313" key="5">
    <source>
        <dbReference type="Proteomes" id="UP000597668"/>
    </source>
</evidence>
<dbReference type="Pfam" id="PF00294">
    <property type="entry name" value="PfkB"/>
    <property type="match status" value="1"/>
</dbReference>
<dbReference type="RefSeq" id="WP_186487858.1">
    <property type="nucleotide sequence ID" value="NZ_JACOGI010000001.1"/>
</dbReference>
<evidence type="ECO:0000259" key="3">
    <source>
        <dbReference type="SMART" id="SM00419"/>
    </source>
</evidence>
<keyword evidence="1" id="KW-0808">Transferase</keyword>
<dbReference type="GO" id="GO:0003677">
    <property type="term" value="F:DNA binding"/>
    <property type="evidence" value="ECO:0007669"/>
    <property type="project" value="InterPro"/>
</dbReference>
<reference evidence="4" key="1">
    <citation type="submission" date="2020-08" db="EMBL/GenBank/DDBJ databases">
        <authorList>
            <person name="Liu C."/>
            <person name="Sun Q."/>
        </authorList>
    </citation>
    <scope>NUCLEOTIDE SEQUENCE</scope>
    <source>
        <strain evidence="4">NSJ-65</strain>
    </source>
</reference>
<keyword evidence="5" id="KW-1185">Reference proteome</keyword>
<feature type="domain" description="HTH crp-type" evidence="3">
    <location>
        <begin position="27"/>
        <end position="72"/>
    </location>
</feature>
<organism evidence="4 5">
    <name type="scientific">Neobittarella massiliensis</name>
    <name type="common">ex Bilen et al. 2018</name>
    <dbReference type="NCBI Taxonomy" id="2041842"/>
    <lineage>
        <taxon>Bacteria</taxon>
        <taxon>Bacillati</taxon>
        <taxon>Bacillota</taxon>
        <taxon>Clostridia</taxon>
        <taxon>Eubacteriales</taxon>
        <taxon>Oscillospiraceae</taxon>
        <taxon>Neobittarella (ex Bilen et al. 2018)</taxon>
    </lineage>
</organism>
<dbReference type="Gene3D" id="3.40.1190.20">
    <property type="match status" value="1"/>
</dbReference>
<sequence length="381" mass="41070">MHSDFEDTAKNPKYGAPITKREAEILAIIRKNPMISHQELADMLGITRSAASVHLTNLTKKGKIKGRGYILEQPNYATIIGAANMDINGFSFEPMVAGSSNPGRISLVPGGEARNLAENLARLGINAKLMAPIGGDMFGEKIVADCRALGIDTSDCLLLPNASTSLFMAFINSGGDMAMGLSDMRIEDNITPEYVQRKSGILAGSKVIVLGSGLPPETLQYVLENFPQKEIIMDVGAVGKCKRFVHLLDRMCTLQLNRIEAEFISGISIVTAQDAIRAAKHISKMGPKRVFITLGVKGCAVVTPSEEGFFHTRARRPVSTTGVGQAYTAGIVYGAIYDLSLTETVQFAMACSILTLQSESAVNRALNLQAVEQVVLDNQEY</sequence>
<dbReference type="InterPro" id="IPR012318">
    <property type="entry name" value="HTH_CRP"/>
</dbReference>
<dbReference type="AlphaFoldDB" id="A0A8J6LYP3"/>
<dbReference type="InterPro" id="IPR011611">
    <property type="entry name" value="PfkB_dom"/>
</dbReference>
<keyword evidence="2" id="KW-0418">Kinase</keyword>
<dbReference type="Proteomes" id="UP000597668">
    <property type="component" value="Unassembled WGS sequence"/>
</dbReference>
<gene>
    <name evidence="4" type="ORF">H8K20_06600</name>
</gene>
<accession>A0A8J6LYP3</accession>
<dbReference type="InterPro" id="IPR036388">
    <property type="entry name" value="WH-like_DNA-bd_sf"/>
</dbReference>
<dbReference type="SMART" id="SM00419">
    <property type="entry name" value="HTH_CRP"/>
    <property type="match status" value="1"/>
</dbReference>
<evidence type="ECO:0000313" key="4">
    <source>
        <dbReference type="EMBL" id="MBC3516062.1"/>
    </source>
</evidence>
<dbReference type="GO" id="GO:0006355">
    <property type="term" value="P:regulation of DNA-templated transcription"/>
    <property type="evidence" value="ECO:0007669"/>
    <property type="project" value="InterPro"/>
</dbReference>
<protein>
    <submittedName>
        <fullName evidence="4">Winged helix-turn-helix transcriptional regulator</fullName>
    </submittedName>
</protein>
<dbReference type="PANTHER" id="PTHR10584:SF167">
    <property type="entry name" value="PFKB DOMAIN PROTEIN"/>
    <property type="match status" value="1"/>
</dbReference>
<dbReference type="SUPFAM" id="SSF46785">
    <property type="entry name" value="Winged helix' DNA-binding domain"/>
    <property type="match status" value="1"/>
</dbReference>
<dbReference type="InterPro" id="IPR036390">
    <property type="entry name" value="WH_DNA-bd_sf"/>
</dbReference>
<dbReference type="CDD" id="cd01941">
    <property type="entry name" value="YeiC_kinase_like"/>
    <property type="match status" value="1"/>
</dbReference>
<dbReference type="Gene3D" id="1.10.10.10">
    <property type="entry name" value="Winged helix-like DNA-binding domain superfamily/Winged helix DNA-binding domain"/>
    <property type="match status" value="1"/>
</dbReference>
<comment type="caution">
    <text evidence="4">The sequence shown here is derived from an EMBL/GenBank/DDBJ whole genome shotgun (WGS) entry which is preliminary data.</text>
</comment>
<proteinExistence type="predicted"/>
<dbReference type="EMBL" id="JACOGI010000001">
    <property type="protein sequence ID" value="MBC3516062.1"/>
    <property type="molecule type" value="Genomic_DNA"/>
</dbReference>
<dbReference type="PANTHER" id="PTHR10584">
    <property type="entry name" value="SUGAR KINASE"/>
    <property type="match status" value="1"/>
</dbReference>
<evidence type="ECO:0000256" key="1">
    <source>
        <dbReference type="ARBA" id="ARBA00022679"/>
    </source>
</evidence>
<evidence type="ECO:0000256" key="2">
    <source>
        <dbReference type="ARBA" id="ARBA00022777"/>
    </source>
</evidence>